<dbReference type="AlphaFoldDB" id="A0A412TP15"/>
<dbReference type="EMBL" id="QRYC01000017">
    <property type="protein sequence ID" value="RGU55496.1"/>
    <property type="molecule type" value="Genomic_DNA"/>
</dbReference>
<dbReference type="Proteomes" id="UP000284243">
    <property type="component" value="Unassembled WGS sequence"/>
</dbReference>
<proteinExistence type="predicted"/>
<protein>
    <recommendedName>
        <fullName evidence="1">RNA polymerase sigma factor 70 region 4 type 2 domain-containing protein</fullName>
    </recommendedName>
</protein>
<dbReference type="InterPro" id="IPR013324">
    <property type="entry name" value="RNA_pol_sigma_r3/r4-like"/>
</dbReference>
<dbReference type="InterPro" id="IPR013249">
    <property type="entry name" value="RNA_pol_sigma70_r4_t2"/>
</dbReference>
<evidence type="ECO:0000259" key="1">
    <source>
        <dbReference type="Pfam" id="PF08281"/>
    </source>
</evidence>
<dbReference type="GO" id="GO:0006352">
    <property type="term" value="P:DNA-templated transcription initiation"/>
    <property type="evidence" value="ECO:0007669"/>
    <property type="project" value="InterPro"/>
</dbReference>
<evidence type="ECO:0000313" key="2">
    <source>
        <dbReference type="EMBL" id="RGU55496.1"/>
    </source>
</evidence>
<dbReference type="RefSeq" id="WP_022159931.1">
    <property type="nucleotide sequence ID" value="NZ_CABJFF010000010.1"/>
</dbReference>
<organism evidence="2 3">
    <name type="scientific">Odoribacter splanchnicus</name>
    <dbReference type="NCBI Taxonomy" id="28118"/>
    <lineage>
        <taxon>Bacteria</taxon>
        <taxon>Pseudomonadati</taxon>
        <taxon>Bacteroidota</taxon>
        <taxon>Bacteroidia</taxon>
        <taxon>Bacteroidales</taxon>
        <taxon>Odoribacteraceae</taxon>
        <taxon>Odoribacter</taxon>
    </lineage>
</organism>
<dbReference type="GO" id="GO:0016987">
    <property type="term" value="F:sigma factor activity"/>
    <property type="evidence" value="ECO:0007669"/>
    <property type="project" value="InterPro"/>
</dbReference>
<name>A0A412TP15_9BACT</name>
<feature type="domain" description="RNA polymerase sigma factor 70 region 4 type 2" evidence="1">
    <location>
        <begin position="22"/>
        <end position="75"/>
    </location>
</feature>
<dbReference type="Gene3D" id="1.10.10.10">
    <property type="entry name" value="Winged helix-like DNA-binding domain superfamily/Winged helix DNA-binding domain"/>
    <property type="match status" value="1"/>
</dbReference>
<comment type="caution">
    <text evidence="2">The sequence shown here is derived from an EMBL/GenBank/DDBJ whole genome shotgun (WGS) entry which is preliminary data.</text>
</comment>
<dbReference type="SUPFAM" id="SSF88659">
    <property type="entry name" value="Sigma3 and sigma4 domains of RNA polymerase sigma factors"/>
    <property type="match status" value="1"/>
</dbReference>
<gene>
    <name evidence="2" type="ORF">DWW57_12245</name>
</gene>
<dbReference type="Pfam" id="PF08281">
    <property type="entry name" value="Sigma70_r4_2"/>
    <property type="match status" value="1"/>
</dbReference>
<evidence type="ECO:0000313" key="3">
    <source>
        <dbReference type="Proteomes" id="UP000284243"/>
    </source>
</evidence>
<dbReference type="GO" id="GO:0003677">
    <property type="term" value="F:DNA binding"/>
    <property type="evidence" value="ECO:0007669"/>
    <property type="project" value="InterPro"/>
</dbReference>
<reference evidence="2 3" key="1">
    <citation type="submission" date="2018-08" db="EMBL/GenBank/DDBJ databases">
        <title>A genome reference for cultivated species of the human gut microbiota.</title>
        <authorList>
            <person name="Zou Y."/>
            <person name="Xue W."/>
            <person name="Luo G."/>
        </authorList>
    </citation>
    <scope>NUCLEOTIDE SEQUENCE [LARGE SCALE GENOMIC DNA]</scope>
    <source>
        <strain evidence="2 3">AF16-14</strain>
    </source>
</reference>
<accession>A0A412TP15</accession>
<sequence length="97" mass="11551">MTEFIEYLLHSEYPIEKEQEIERIKAIMQELPPQCLKVFMLSTIEEEKEKKYTGIANEFSISINTVKTHISKAYRLIRFPIDPALPSRYQIQKAFER</sequence>
<dbReference type="InterPro" id="IPR036388">
    <property type="entry name" value="WH-like_DNA-bd_sf"/>
</dbReference>